<dbReference type="Proteomes" id="UP000070544">
    <property type="component" value="Unassembled WGS sequence"/>
</dbReference>
<evidence type="ECO:0000256" key="3">
    <source>
        <dbReference type="ARBA" id="ARBA00022794"/>
    </source>
</evidence>
<evidence type="ECO:0000259" key="5">
    <source>
        <dbReference type="Pfam" id="PF07773"/>
    </source>
</evidence>
<comment type="similarity">
    <text evidence="1">Belongs to the tectonic family.</text>
</comment>
<proteinExistence type="inferred from homology"/>
<dbReference type="Pfam" id="PF25752">
    <property type="entry name" value="DUF1619_N"/>
    <property type="match status" value="1"/>
</dbReference>
<evidence type="ECO:0000313" key="8">
    <source>
        <dbReference type="Proteomes" id="UP000070544"/>
    </source>
</evidence>
<gene>
    <name evidence="7" type="ORF">M427DRAFT_133121</name>
</gene>
<dbReference type="InterPro" id="IPR040354">
    <property type="entry name" value="TCTN1-3"/>
</dbReference>
<accession>A0A139AMI6</accession>
<protein>
    <submittedName>
        <fullName evidence="7">Uncharacterized protein</fullName>
    </submittedName>
</protein>
<organism evidence="7 8">
    <name type="scientific">Gonapodya prolifera (strain JEL478)</name>
    <name type="common">Monoblepharis prolifera</name>
    <dbReference type="NCBI Taxonomy" id="1344416"/>
    <lineage>
        <taxon>Eukaryota</taxon>
        <taxon>Fungi</taxon>
        <taxon>Fungi incertae sedis</taxon>
        <taxon>Chytridiomycota</taxon>
        <taxon>Chytridiomycota incertae sedis</taxon>
        <taxon>Monoblepharidomycetes</taxon>
        <taxon>Monoblepharidales</taxon>
        <taxon>Gonapodyaceae</taxon>
        <taxon>Gonapodya</taxon>
    </lineage>
</organism>
<dbReference type="OrthoDB" id="2104337at2759"/>
<dbReference type="AlphaFoldDB" id="A0A139AMI6"/>
<dbReference type="Pfam" id="PF07773">
    <property type="entry name" value="TCTN_DUF1619"/>
    <property type="match status" value="2"/>
</dbReference>
<keyword evidence="4" id="KW-0325">Glycoprotein</keyword>
<dbReference type="OMA" id="AGDVKIC"/>
<dbReference type="PANTHER" id="PTHR14611">
    <property type="entry name" value="TECTONIC FAMILY MEMBER"/>
    <property type="match status" value="1"/>
</dbReference>
<evidence type="ECO:0000259" key="6">
    <source>
        <dbReference type="Pfam" id="PF25752"/>
    </source>
</evidence>
<dbReference type="PANTHER" id="PTHR14611:SF2">
    <property type="entry name" value="TECTONIC"/>
    <property type="match status" value="1"/>
</dbReference>
<evidence type="ECO:0000256" key="2">
    <source>
        <dbReference type="ARBA" id="ARBA00022729"/>
    </source>
</evidence>
<dbReference type="STRING" id="1344416.A0A139AMI6"/>
<name>A0A139AMI6_GONPJ</name>
<feature type="domain" description="Tectonic-1-3" evidence="5">
    <location>
        <begin position="433"/>
        <end position="556"/>
    </location>
</feature>
<dbReference type="InterPro" id="IPR011677">
    <property type="entry name" value="TCTN1-3_dom"/>
</dbReference>
<keyword evidence="3" id="KW-0970">Cilium biogenesis/degradation</keyword>
<sequence length="618" mass="64901">MSLHRRRTRTFHLDRRWAFFFPTLLAFLTLSSTIVSGQSYLPINWSQVSSSPQPTNYNRDYSPCPCDLTSNFCDPQCCCDPDCTSSLQAAVFRGDCQSAIISASSNPSATVPLCSNFLAIVNANRMGLEAGVARAADGALCVAIDNNPTVGFFYQPPAGLAPPITSDATFESLFSAFPYSYFPGVPDPGDGAAVSTTDPYKYGIPVQVLYAAPGVPLTGPFPLPAPIAGGECADTVGLGFLVSTSSSCYRVVNLTAACGAGTELDAAYYLKSVVQTVSSTPTTIAVQPSSAPRVPSMVGAVCNNVVAKVAYTFLWSLASGTPSVVSVSVEFGYTNISAPVSGSPYIAVGQKFSASWGEGANTPLPLSGHPGYIFGRPVLFATSTSSAVGVSSVLFDSDPTSGITMPAMVFDRTAGILRCTSGSPEDRARRVVVGFGEDVSAGCTFDLSYTDLTSSCPSIRAAVWQAVTGYADPATMPDRVGSWGNSSWQDPAGWVPILGAAPAAGRSAAPSTIPGLCSDVLVSFSLEFLWTDLGSRLNPQPTIVGSRARYVLGSLQYRCESPADCQGVGASVHKQQFLTRASVTFVRVGKEGARAYVPPAPRLLPPLPRDVFYPFTLL</sequence>
<evidence type="ECO:0000256" key="1">
    <source>
        <dbReference type="ARBA" id="ARBA00007633"/>
    </source>
</evidence>
<feature type="domain" description="Tectonic-1-3 N-terminal" evidence="6">
    <location>
        <begin position="60"/>
        <end position="155"/>
    </location>
</feature>
<reference evidence="7 8" key="1">
    <citation type="journal article" date="2015" name="Genome Biol. Evol.">
        <title>Phylogenomic analyses indicate that early fungi evolved digesting cell walls of algal ancestors of land plants.</title>
        <authorList>
            <person name="Chang Y."/>
            <person name="Wang S."/>
            <person name="Sekimoto S."/>
            <person name="Aerts A.L."/>
            <person name="Choi C."/>
            <person name="Clum A."/>
            <person name="LaButti K.M."/>
            <person name="Lindquist E.A."/>
            <person name="Yee Ngan C."/>
            <person name="Ohm R.A."/>
            <person name="Salamov A.A."/>
            <person name="Grigoriev I.V."/>
            <person name="Spatafora J.W."/>
            <person name="Berbee M.L."/>
        </authorList>
    </citation>
    <scope>NUCLEOTIDE SEQUENCE [LARGE SCALE GENOMIC DNA]</scope>
    <source>
        <strain evidence="7 8">JEL478</strain>
    </source>
</reference>
<keyword evidence="8" id="KW-1185">Reference proteome</keyword>
<dbReference type="EMBL" id="KQ965744">
    <property type="protein sequence ID" value="KXS17982.1"/>
    <property type="molecule type" value="Genomic_DNA"/>
</dbReference>
<dbReference type="InterPro" id="IPR057724">
    <property type="entry name" value="TCTN1-3_N"/>
</dbReference>
<keyword evidence="2" id="KW-0732">Signal</keyword>
<evidence type="ECO:0000313" key="7">
    <source>
        <dbReference type="EMBL" id="KXS17982.1"/>
    </source>
</evidence>
<feature type="domain" description="Tectonic-1-3" evidence="5">
    <location>
        <begin position="199"/>
        <end position="343"/>
    </location>
</feature>
<dbReference type="GO" id="GO:0030030">
    <property type="term" value="P:cell projection organization"/>
    <property type="evidence" value="ECO:0007669"/>
    <property type="project" value="UniProtKB-KW"/>
</dbReference>
<evidence type="ECO:0000256" key="4">
    <source>
        <dbReference type="ARBA" id="ARBA00023180"/>
    </source>
</evidence>